<keyword evidence="8" id="KW-1185">Reference proteome</keyword>
<dbReference type="Proteomes" id="UP000199642">
    <property type="component" value="Unassembled WGS sequence"/>
</dbReference>
<dbReference type="GO" id="GO:0017004">
    <property type="term" value="P:cytochrome complex assembly"/>
    <property type="evidence" value="ECO:0007669"/>
    <property type="project" value="UniProtKB-KW"/>
</dbReference>
<keyword evidence="2" id="KW-0201">Cytochrome c-type biogenesis</keyword>
<dbReference type="InterPro" id="IPR013766">
    <property type="entry name" value="Thioredoxin_domain"/>
</dbReference>
<feature type="domain" description="Thioredoxin" evidence="6">
    <location>
        <begin position="297"/>
        <end position="487"/>
    </location>
</feature>
<evidence type="ECO:0000313" key="8">
    <source>
        <dbReference type="Proteomes" id="UP000199642"/>
    </source>
</evidence>
<accession>A0A1I2W7N8</accession>
<evidence type="ECO:0000256" key="4">
    <source>
        <dbReference type="ARBA" id="ARBA00023284"/>
    </source>
</evidence>
<dbReference type="OrthoDB" id="6399635at2"/>
<dbReference type="Pfam" id="PF08534">
    <property type="entry name" value="Redoxin"/>
    <property type="match status" value="1"/>
</dbReference>
<protein>
    <submittedName>
        <fullName evidence="7">Thiol-disulfide isomerase or thioredoxin</fullName>
    </submittedName>
</protein>
<dbReference type="GO" id="GO:0016491">
    <property type="term" value="F:oxidoreductase activity"/>
    <property type="evidence" value="ECO:0007669"/>
    <property type="project" value="InterPro"/>
</dbReference>
<keyword evidence="7" id="KW-0413">Isomerase</keyword>
<dbReference type="GO" id="GO:0030313">
    <property type="term" value="C:cell envelope"/>
    <property type="evidence" value="ECO:0007669"/>
    <property type="project" value="UniProtKB-SubCell"/>
</dbReference>
<sequence length="500" mass="58488">MSNLEVMGKIKTFLTIKFLFWGVFVIIFNSCTDRSSNDLFLEKGVTLVFENESVSDFLDQRKVQLRYLSEIGIAEKIQFPNDSILDSLVFTTKKKNFELISEYSGGQNYSFLFQNGDRVKISIRDNNLMLDVVNRKVLTYDDNFEFLRNKQLFKATYAPIDDFYFLWQSSKSKVGKIDLNEELFLKKKLAKQSLEQEAKWLDSLKKAGQISKEMAAFYLAKNQFQIEKLKYFDSDQGSFNALSAFDFFNASQATIESQISALQADEFGDFLIKELDPKEYSKLPIHLLQSENGLFKASLLFKFLDQELPKLSYGEADLWFEKYGSHLNSEWLEYLKERNRKLLEVEQDILVKSLEEERINFENILAQKRGKVVYVDLWAAWCVPCIKSFPYSRSLQEDYKNKGIEILYLSVDENHKFWDKVVEKYHIDFPARSFIAMNLAESKFLKELKVDFIPRFLLFDSEGKLIHPNAPKPESQEIRMLFDSLISNSNEIEHNLKVTH</sequence>
<evidence type="ECO:0000256" key="5">
    <source>
        <dbReference type="SAM" id="Phobius"/>
    </source>
</evidence>
<dbReference type="InterPro" id="IPR036249">
    <property type="entry name" value="Thioredoxin-like_sf"/>
</dbReference>
<dbReference type="PANTHER" id="PTHR42852">
    <property type="entry name" value="THIOL:DISULFIDE INTERCHANGE PROTEIN DSBE"/>
    <property type="match status" value="1"/>
</dbReference>
<gene>
    <name evidence="7" type="ORF">SAMN04487988_111137</name>
</gene>
<organism evidence="7 8">
    <name type="scientific">Algoriphagus hitonicola</name>
    <dbReference type="NCBI Taxonomy" id="435880"/>
    <lineage>
        <taxon>Bacteria</taxon>
        <taxon>Pseudomonadati</taxon>
        <taxon>Bacteroidota</taxon>
        <taxon>Cytophagia</taxon>
        <taxon>Cytophagales</taxon>
        <taxon>Cyclobacteriaceae</taxon>
        <taxon>Algoriphagus</taxon>
    </lineage>
</organism>
<dbReference type="EMBL" id="FOPC01000011">
    <property type="protein sequence ID" value="SFG96076.1"/>
    <property type="molecule type" value="Genomic_DNA"/>
</dbReference>
<proteinExistence type="predicted"/>
<dbReference type="CDD" id="cd02966">
    <property type="entry name" value="TlpA_like_family"/>
    <property type="match status" value="1"/>
</dbReference>
<dbReference type="PROSITE" id="PS51352">
    <property type="entry name" value="THIOREDOXIN_2"/>
    <property type="match status" value="1"/>
</dbReference>
<reference evidence="8" key="1">
    <citation type="submission" date="2016-10" db="EMBL/GenBank/DDBJ databases">
        <authorList>
            <person name="Varghese N."/>
            <person name="Submissions S."/>
        </authorList>
    </citation>
    <scope>NUCLEOTIDE SEQUENCE [LARGE SCALE GENOMIC DNA]</scope>
    <source>
        <strain evidence="8">DSM 19315</strain>
    </source>
</reference>
<keyword evidence="5" id="KW-0812">Transmembrane</keyword>
<dbReference type="Gene3D" id="3.40.30.10">
    <property type="entry name" value="Glutaredoxin"/>
    <property type="match status" value="1"/>
</dbReference>
<name>A0A1I2W7N8_9BACT</name>
<keyword evidence="5" id="KW-0472">Membrane</keyword>
<dbReference type="InterPro" id="IPR013740">
    <property type="entry name" value="Redoxin"/>
</dbReference>
<evidence type="ECO:0000256" key="1">
    <source>
        <dbReference type="ARBA" id="ARBA00004196"/>
    </source>
</evidence>
<dbReference type="SUPFAM" id="SSF52833">
    <property type="entry name" value="Thioredoxin-like"/>
    <property type="match status" value="1"/>
</dbReference>
<dbReference type="AlphaFoldDB" id="A0A1I2W7N8"/>
<dbReference type="InterPro" id="IPR050553">
    <property type="entry name" value="Thioredoxin_ResA/DsbE_sf"/>
</dbReference>
<comment type="subcellular location">
    <subcellularLocation>
        <location evidence="1">Cell envelope</location>
    </subcellularLocation>
</comment>
<keyword evidence="5" id="KW-1133">Transmembrane helix</keyword>
<evidence type="ECO:0000256" key="2">
    <source>
        <dbReference type="ARBA" id="ARBA00022748"/>
    </source>
</evidence>
<evidence type="ECO:0000313" key="7">
    <source>
        <dbReference type="EMBL" id="SFG96076.1"/>
    </source>
</evidence>
<keyword evidence="3" id="KW-1015">Disulfide bond</keyword>
<dbReference type="PANTHER" id="PTHR42852:SF6">
    <property type="entry name" value="THIOL:DISULFIDE INTERCHANGE PROTEIN DSBE"/>
    <property type="match status" value="1"/>
</dbReference>
<keyword evidence="4" id="KW-0676">Redox-active center</keyword>
<evidence type="ECO:0000256" key="3">
    <source>
        <dbReference type="ARBA" id="ARBA00023157"/>
    </source>
</evidence>
<dbReference type="GO" id="GO:0016853">
    <property type="term" value="F:isomerase activity"/>
    <property type="evidence" value="ECO:0007669"/>
    <property type="project" value="UniProtKB-KW"/>
</dbReference>
<feature type="transmembrane region" description="Helical" evidence="5">
    <location>
        <begin position="12"/>
        <end position="30"/>
    </location>
</feature>
<dbReference type="STRING" id="435880.SAMN04487988_111137"/>
<evidence type="ECO:0000259" key="6">
    <source>
        <dbReference type="PROSITE" id="PS51352"/>
    </source>
</evidence>